<dbReference type="PANTHER" id="PTHR42748">
    <property type="entry name" value="NITROGEN METABOLITE REPRESSION PROTEIN NMRA FAMILY MEMBER"/>
    <property type="match status" value="1"/>
</dbReference>
<evidence type="ECO:0000313" key="4">
    <source>
        <dbReference type="EMBL" id="CAK7225874.1"/>
    </source>
</evidence>
<proteinExistence type="inferred from homology"/>
<reference evidence="4 5" key="1">
    <citation type="submission" date="2024-01" db="EMBL/GenBank/DDBJ databases">
        <authorList>
            <person name="Allen C."/>
            <person name="Tagirdzhanova G."/>
        </authorList>
    </citation>
    <scope>NUCLEOTIDE SEQUENCE [LARGE SCALE GENOMIC DNA]</scope>
</reference>
<dbReference type="PANTHER" id="PTHR42748:SF7">
    <property type="entry name" value="NMRA LIKE REDOX SENSOR 1-RELATED"/>
    <property type="match status" value="1"/>
</dbReference>
<gene>
    <name evidence="4" type="ORF">SEUCBS140593_006051</name>
</gene>
<evidence type="ECO:0000259" key="3">
    <source>
        <dbReference type="Pfam" id="PF05368"/>
    </source>
</evidence>
<organism evidence="4 5">
    <name type="scientific">Sporothrix eucalyptigena</name>
    <dbReference type="NCBI Taxonomy" id="1812306"/>
    <lineage>
        <taxon>Eukaryota</taxon>
        <taxon>Fungi</taxon>
        <taxon>Dikarya</taxon>
        <taxon>Ascomycota</taxon>
        <taxon>Pezizomycotina</taxon>
        <taxon>Sordariomycetes</taxon>
        <taxon>Sordariomycetidae</taxon>
        <taxon>Ophiostomatales</taxon>
        <taxon>Ophiostomataceae</taxon>
        <taxon>Sporothrix</taxon>
    </lineage>
</organism>
<keyword evidence="5" id="KW-1185">Reference proteome</keyword>
<keyword evidence="2" id="KW-0521">NADP</keyword>
<comment type="similarity">
    <text evidence="1">Belongs to the NmrA-type oxidoreductase family.</text>
</comment>
<sequence length="312" mass="34593">MPATYLITAATGRQGGAAARLLLKNGNTVHALVRNKASAESHTLQKLGVALFEGDYNNKEAIKEAIQGVQGIFLNLFPTFDLHTQGQQAQYFVEMAKAAGVESVVLSTVFYVNRPDLWEPRDGMRAYYEAQAIVEDVIRTSGLTYAIMRPPALMHNFLKPDSQWHYPELATEGKLAHAFEPTARTPYLDGADVGRFAVAALLDPRSFSGHEIDLCAQNLTIDEIGGSLRKASGRNIPIVRRTAEELEAKKDMLPTLSFQVMANEVDITIDAEALTERYGIRMTTLDEFLERERENLLRSLPAVDGDDQKEPK</sequence>
<dbReference type="InterPro" id="IPR036291">
    <property type="entry name" value="NAD(P)-bd_dom_sf"/>
</dbReference>
<dbReference type="SUPFAM" id="SSF51735">
    <property type="entry name" value="NAD(P)-binding Rossmann-fold domains"/>
    <property type="match status" value="1"/>
</dbReference>
<evidence type="ECO:0000256" key="2">
    <source>
        <dbReference type="ARBA" id="ARBA00022857"/>
    </source>
</evidence>
<name>A0ABP0C1N0_9PEZI</name>
<feature type="domain" description="NmrA-like" evidence="3">
    <location>
        <begin position="5"/>
        <end position="263"/>
    </location>
</feature>
<accession>A0ABP0C1N0</accession>
<dbReference type="EMBL" id="CAWUHD010000062">
    <property type="protein sequence ID" value="CAK7225874.1"/>
    <property type="molecule type" value="Genomic_DNA"/>
</dbReference>
<dbReference type="InterPro" id="IPR051164">
    <property type="entry name" value="NmrA-like_oxidored"/>
</dbReference>
<evidence type="ECO:0000256" key="1">
    <source>
        <dbReference type="ARBA" id="ARBA00006328"/>
    </source>
</evidence>
<dbReference type="Pfam" id="PF05368">
    <property type="entry name" value="NmrA"/>
    <property type="match status" value="1"/>
</dbReference>
<dbReference type="Gene3D" id="3.40.50.720">
    <property type="entry name" value="NAD(P)-binding Rossmann-like Domain"/>
    <property type="match status" value="1"/>
</dbReference>
<evidence type="ECO:0000313" key="5">
    <source>
        <dbReference type="Proteomes" id="UP001642482"/>
    </source>
</evidence>
<dbReference type="InterPro" id="IPR008030">
    <property type="entry name" value="NmrA-like"/>
</dbReference>
<protein>
    <recommendedName>
        <fullName evidence="3">NmrA-like domain-containing protein</fullName>
    </recommendedName>
</protein>
<dbReference type="Proteomes" id="UP001642482">
    <property type="component" value="Unassembled WGS sequence"/>
</dbReference>
<comment type="caution">
    <text evidence="4">The sequence shown here is derived from an EMBL/GenBank/DDBJ whole genome shotgun (WGS) entry which is preliminary data.</text>
</comment>